<comment type="similarity">
    <text evidence="1">Belongs to the SNF2/RAD54 helicase family. RAD16 subfamily.</text>
</comment>
<dbReference type="InterPro" id="IPR048695">
    <property type="entry name" value="SHPRH_helical_2nd"/>
</dbReference>
<dbReference type="SUPFAM" id="SSF57903">
    <property type="entry name" value="FYVE/PHD zinc finger"/>
    <property type="match status" value="1"/>
</dbReference>
<dbReference type="InterPro" id="IPR052583">
    <property type="entry name" value="ATP-helicase/E3_Ub-Ligase"/>
</dbReference>
<dbReference type="SMART" id="SM00184">
    <property type="entry name" value="RING"/>
    <property type="match status" value="1"/>
</dbReference>
<dbReference type="PANTHER" id="PTHR45865:SF1">
    <property type="entry name" value="E3 UBIQUITIN-PROTEIN LIGASE SHPRH"/>
    <property type="match status" value="1"/>
</dbReference>
<dbReference type="GO" id="GO:0008270">
    <property type="term" value="F:zinc ion binding"/>
    <property type="evidence" value="ECO:0007669"/>
    <property type="project" value="UniProtKB-KW"/>
</dbReference>
<proteinExistence type="inferred from homology"/>
<dbReference type="Proteomes" id="UP000594263">
    <property type="component" value="Unplaced"/>
</dbReference>
<dbReference type="Gramene" id="Kaladp0037s0197.1.v1.1">
    <property type="protein sequence ID" value="Kaladp0037s0197.1.v1.1"/>
    <property type="gene ID" value="Kaladp0037s0197.v1.1"/>
</dbReference>
<keyword evidence="10" id="KW-1185">Reference proteome</keyword>
<evidence type="ECO:0000259" key="7">
    <source>
        <dbReference type="PROSITE" id="PS50089"/>
    </source>
</evidence>
<dbReference type="SMART" id="SM00487">
    <property type="entry name" value="DEXDc"/>
    <property type="match status" value="1"/>
</dbReference>
<dbReference type="OMA" id="KAVFFCA"/>
<dbReference type="InterPro" id="IPR013083">
    <property type="entry name" value="Znf_RING/FYVE/PHD"/>
</dbReference>
<dbReference type="InterPro" id="IPR011011">
    <property type="entry name" value="Znf_FYVE_PHD"/>
</dbReference>
<dbReference type="SUPFAM" id="SSF57850">
    <property type="entry name" value="RING/U-box"/>
    <property type="match status" value="1"/>
</dbReference>
<dbReference type="Pfam" id="PF21324">
    <property type="entry name" value="SHPRH_helical-2nd"/>
    <property type="match status" value="1"/>
</dbReference>
<evidence type="ECO:0000256" key="1">
    <source>
        <dbReference type="ARBA" id="ARBA00008438"/>
    </source>
</evidence>
<keyword evidence="4" id="KW-0378">Hydrolase</keyword>
<dbReference type="InterPro" id="IPR027417">
    <property type="entry name" value="P-loop_NTPase"/>
</dbReference>
<dbReference type="Gene3D" id="3.40.50.10810">
    <property type="entry name" value="Tandem AAA-ATPase domain"/>
    <property type="match status" value="1"/>
</dbReference>
<protein>
    <recommendedName>
        <fullName evidence="11">E3 ubiquitin-protein ligase SHPRH</fullName>
    </recommendedName>
</protein>
<dbReference type="InterPro" id="IPR019786">
    <property type="entry name" value="Zinc_finger_PHD-type_CS"/>
</dbReference>
<evidence type="ECO:0000256" key="2">
    <source>
        <dbReference type="ARBA" id="ARBA00022723"/>
    </source>
</evidence>
<evidence type="ECO:0000256" key="6">
    <source>
        <dbReference type="PROSITE-ProRule" id="PRU00175"/>
    </source>
</evidence>
<dbReference type="PROSITE" id="PS01359">
    <property type="entry name" value="ZF_PHD_1"/>
    <property type="match status" value="1"/>
</dbReference>
<dbReference type="Pfam" id="PF21325">
    <property type="entry name" value="SHPRH_helical-1st"/>
    <property type="match status" value="1"/>
</dbReference>
<feature type="domain" description="Helicase C-terminal" evidence="8">
    <location>
        <begin position="1414"/>
        <end position="1582"/>
    </location>
</feature>
<dbReference type="GO" id="GO:0016787">
    <property type="term" value="F:hydrolase activity"/>
    <property type="evidence" value="ECO:0007669"/>
    <property type="project" value="UniProtKB-KW"/>
</dbReference>
<accession>A0A7N0TI01</accession>
<keyword evidence="2" id="KW-0479">Metal-binding</keyword>
<feature type="domain" description="RING-type" evidence="7">
    <location>
        <begin position="1318"/>
        <end position="1366"/>
    </location>
</feature>
<dbReference type="Gene3D" id="3.30.40.10">
    <property type="entry name" value="Zinc/RING finger domain, C3HC4 (zinc finger)"/>
    <property type="match status" value="2"/>
</dbReference>
<dbReference type="CDD" id="cd18793">
    <property type="entry name" value="SF2_C_SNF"/>
    <property type="match status" value="1"/>
</dbReference>
<dbReference type="Pfam" id="PF00271">
    <property type="entry name" value="Helicase_C"/>
    <property type="match status" value="1"/>
</dbReference>
<dbReference type="PANTHER" id="PTHR45865">
    <property type="entry name" value="E3 UBIQUITIN-PROTEIN LIGASE SHPRH FAMILY MEMBER"/>
    <property type="match status" value="1"/>
</dbReference>
<dbReference type="InterPro" id="IPR014001">
    <property type="entry name" value="Helicase_ATP-bd"/>
</dbReference>
<evidence type="ECO:0000256" key="3">
    <source>
        <dbReference type="ARBA" id="ARBA00022771"/>
    </source>
</evidence>
<dbReference type="InterPro" id="IPR049730">
    <property type="entry name" value="SNF2/RAD54-like_C"/>
</dbReference>
<keyword evidence="3 6" id="KW-0863">Zinc-finger</keyword>
<evidence type="ECO:0000256" key="5">
    <source>
        <dbReference type="ARBA" id="ARBA00022833"/>
    </source>
</evidence>
<dbReference type="PROSITE" id="PS50089">
    <property type="entry name" value="ZF_RING_2"/>
    <property type="match status" value="1"/>
</dbReference>
<evidence type="ECO:0000313" key="9">
    <source>
        <dbReference type="EnsemblPlants" id="Kaladp0037s0197.1.v1.1"/>
    </source>
</evidence>
<dbReference type="InterPro" id="IPR001650">
    <property type="entry name" value="Helicase_C-like"/>
</dbReference>
<organism evidence="9 10">
    <name type="scientific">Kalanchoe fedtschenkoi</name>
    <name type="common">Lavender scallops</name>
    <name type="synonym">South American air plant</name>
    <dbReference type="NCBI Taxonomy" id="63787"/>
    <lineage>
        <taxon>Eukaryota</taxon>
        <taxon>Viridiplantae</taxon>
        <taxon>Streptophyta</taxon>
        <taxon>Embryophyta</taxon>
        <taxon>Tracheophyta</taxon>
        <taxon>Spermatophyta</taxon>
        <taxon>Magnoliopsida</taxon>
        <taxon>eudicotyledons</taxon>
        <taxon>Gunneridae</taxon>
        <taxon>Pentapetalae</taxon>
        <taxon>Saxifragales</taxon>
        <taxon>Crassulaceae</taxon>
        <taxon>Kalanchoe</taxon>
    </lineage>
</organism>
<dbReference type="InterPro" id="IPR001965">
    <property type="entry name" value="Znf_PHD"/>
</dbReference>
<dbReference type="InterPro" id="IPR038718">
    <property type="entry name" value="SNF2-like_sf"/>
</dbReference>
<dbReference type="CDD" id="cd18070">
    <property type="entry name" value="DEXQc_SHPRH"/>
    <property type="match status" value="1"/>
</dbReference>
<dbReference type="EnsemblPlants" id="Kaladp0037s0197.1.v1.1">
    <property type="protein sequence ID" value="Kaladp0037s0197.1.v1.1"/>
    <property type="gene ID" value="Kaladp0037s0197.v1.1"/>
</dbReference>
<name>A0A7N0TI01_KALFE</name>
<evidence type="ECO:0000256" key="4">
    <source>
        <dbReference type="ARBA" id="ARBA00022801"/>
    </source>
</evidence>
<reference evidence="9" key="1">
    <citation type="submission" date="2021-01" db="UniProtKB">
        <authorList>
            <consortium name="EnsemblPlants"/>
        </authorList>
    </citation>
    <scope>IDENTIFICATION</scope>
</reference>
<dbReference type="Pfam" id="PF00628">
    <property type="entry name" value="PHD"/>
    <property type="match status" value="1"/>
</dbReference>
<dbReference type="InterPro" id="IPR048686">
    <property type="entry name" value="SHPRH_helical_1st"/>
</dbReference>
<dbReference type="InterPro" id="IPR000330">
    <property type="entry name" value="SNF2_N"/>
</dbReference>
<evidence type="ECO:0000259" key="8">
    <source>
        <dbReference type="PROSITE" id="PS51194"/>
    </source>
</evidence>
<dbReference type="SMART" id="SM00249">
    <property type="entry name" value="PHD"/>
    <property type="match status" value="2"/>
</dbReference>
<dbReference type="SMART" id="SM00490">
    <property type="entry name" value="HELICc"/>
    <property type="match status" value="1"/>
</dbReference>
<evidence type="ECO:0008006" key="11">
    <source>
        <dbReference type="Google" id="ProtNLM"/>
    </source>
</evidence>
<dbReference type="GO" id="GO:0005524">
    <property type="term" value="F:ATP binding"/>
    <property type="evidence" value="ECO:0007669"/>
    <property type="project" value="InterPro"/>
</dbReference>
<dbReference type="PROSITE" id="PS51194">
    <property type="entry name" value="HELICASE_CTER"/>
    <property type="match status" value="1"/>
</dbReference>
<dbReference type="Pfam" id="PF00176">
    <property type="entry name" value="SNF2-rel_dom"/>
    <property type="match status" value="1"/>
</dbReference>
<evidence type="ECO:0000313" key="10">
    <source>
        <dbReference type="Proteomes" id="UP000594263"/>
    </source>
</evidence>
<keyword evidence="5" id="KW-0862">Zinc</keyword>
<dbReference type="SUPFAM" id="SSF52540">
    <property type="entry name" value="P-loop containing nucleoside triphosphate hydrolases"/>
    <property type="match status" value="2"/>
</dbReference>
<dbReference type="InterPro" id="IPR019787">
    <property type="entry name" value="Znf_PHD-finger"/>
</dbReference>
<dbReference type="InterPro" id="IPR001841">
    <property type="entry name" value="Znf_RING"/>
</dbReference>
<sequence>MGRRKQSRPIRSGVVKLNDDVDCGELGVSEAVGEGADESAKPFFVDVDRESSRGSNEDHRDISEVVLTSLKLSEGFSCFEDFMRWKLRLRVENVGEFESRIKLGHWPVISSSNVSLEFAMDSGNEDGAVGSAILSGSFDGPDEGVTGLVHLVSLKLITLRPVLGDRIMEDVPSVRIRVEILKSAFEACESLLDCRRQVWKSSMMNVMAWLRPEATTSEARYGVNEAMQSEIYWVRNEESPSVRHGRFDASRFYEAIKPSKKERMLEDELPDLLPELRPYQRRAAYWMVQRENAELYTEREAINVLTPFCVPVEFIESNSIMFYNPFSGSVSMNPENFSSHHVSGGILADEMGLGKTVELLACIFSNRSSASKDFSVSNTMKLTKEQKSGIRRVKKERIECVCGSVTENPRYEGLWVQCDVCDAWQHGDCVNYAPRRKRSKSANCGRLSRESSTKANKRSTTDIVDMDEEFTCQLCSELIQATHAPIPTGATLIVCPGPILSQWRSEINRHTRPGSLKTCVYEGVRDDSTSNASITDINELIGADLVLTTYDVLKADLSHDSDRHEGDRRLLRYHKRYPVVPTMLTRVYWWRICLDEAQMVESSAGAATEMALRLHGKHHWCITGTPIQRRLDDLHGLIRFIRATPFDIPRWWVEVIREPYENGSGGCMQYTHNFFKEIMWRSSKAHVADELQLPPQEEHLSWLSFSAIEEHFYQRQHDTCVGYARDIVESFRNNALKKVNETASGGGLNDHFITHAEAAKLLNSLLKLRQACCHPQVGVSGLRSLQQSPMTMDEILQVLIGKTKVEGEEALRTLVSALNGLAGIAVLRREMHQAVSLYEESLAITKEHSEDFRLDPLMSLHIHHNLAEILRESVLSPEHVQEIGERHIFETTSSAEFDPLESEKSYKGSEVIHDEVRMSSKLITRRLELECEKVKQKFVSAFSSKLSMAQQDFRNLHSQVTAFFKSKDGKAYAVWWLDVLHSIEQTADSSKDLMRKVDDAVSGGIKKSRPSRIVSSFQSITSLKYYIQTGWDSLVASRQSLMDRITEIDKTMEKPRDEDIERVRCCPNCHFNGSGELCIHCELDEVFQVYEARLFRMNKDGGGLITSADEVLDFQKKKTALNHFYWSLAQPNSVSSAIDNEDTRRNIGEKVVVSKSPSDFETILVIIKNWSKAHLGRDGILAATQQLALLENMRKEYSYARALAVAQAQVLRAYDEIKMAISRLRLKESEDDNSIDALSSEQLDEACVQNTHAKILALSSLLRIKGQLRYLKGLMLSKQKIESGSTEDTSVRDELDTALDNPTEKKSNSLIEVDEGTCPICQENLSSRKMVFQCGHITCCKCFFAITEMRVRNGTQPKWVMCPTCRQHTDEGNIAYVDEGKTSPCNFATLNSKECDSSEDSIAVQGSYGTKIEAITRRILWIKSSDPKAKVLVFSSWNDVLDVLQHSLTVNKISYVRMRGGRKSHSAICQFRGRPSIPGKESHFIQVMLILIQHGANGLNLLEAQHVVLVEPLLNPAVEAQAISRVHRIGQQNKTLVHRFIVKGTVEEDILKLNRSRNSSRLCISGNTKNQDQPVLSLKDVESLFALVPPKASDNTANTTDGGLMHLPPSVAAVRAAERRLQVPAP</sequence>
<dbReference type="Gene3D" id="3.40.50.300">
    <property type="entry name" value="P-loop containing nucleotide triphosphate hydrolases"/>
    <property type="match status" value="1"/>
</dbReference>